<feature type="region of interest" description="Disordered" evidence="1">
    <location>
        <begin position="1"/>
        <end position="22"/>
    </location>
</feature>
<evidence type="ECO:0000313" key="3">
    <source>
        <dbReference type="Proteomes" id="UP000019376"/>
    </source>
</evidence>
<keyword evidence="3" id="KW-1185">Reference proteome</keyword>
<gene>
    <name evidence="2" type="ORF">PDE_02430</name>
</gene>
<name>S8AZP6_PENO1</name>
<dbReference type="AlphaFoldDB" id="S8AZP6"/>
<sequence>MDSHSTRCSRRSRIRGMAPTHSVHQQLTGLAALARNTYVYFKTNSTRKERKKRKKRIANFQGDSPIALGMLEEDPFYVWRPRAP</sequence>
<evidence type="ECO:0000313" key="2">
    <source>
        <dbReference type="EMBL" id="EPS27487.1"/>
    </source>
</evidence>
<dbReference type="Proteomes" id="UP000019376">
    <property type="component" value="Unassembled WGS sequence"/>
</dbReference>
<reference evidence="2 3" key="1">
    <citation type="journal article" date="2013" name="PLoS ONE">
        <title>Genomic and secretomic analyses reveal unique features of the lignocellulolytic enzyme system of Penicillium decumbens.</title>
        <authorList>
            <person name="Liu G."/>
            <person name="Zhang L."/>
            <person name="Wei X."/>
            <person name="Zou G."/>
            <person name="Qin Y."/>
            <person name="Ma L."/>
            <person name="Li J."/>
            <person name="Zheng H."/>
            <person name="Wang S."/>
            <person name="Wang C."/>
            <person name="Xun L."/>
            <person name="Zhao G.-P."/>
            <person name="Zhou Z."/>
            <person name="Qu Y."/>
        </authorList>
    </citation>
    <scope>NUCLEOTIDE SEQUENCE [LARGE SCALE GENOMIC DNA]</scope>
    <source>
        <strain evidence="3">114-2 / CGMCC 5302</strain>
    </source>
</reference>
<proteinExistence type="predicted"/>
<dbReference type="EMBL" id="KB644410">
    <property type="protein sequence ID" value="EPS27487.1"/>
    <property type="molecule type" value="Genomic_DNA"/>
</dbReference>
<dbReference type="HOGENOM" id="CLU_2528195_0_0_1"/>
<evidence type="ECO:0000256" key="1">
    <source>
        <dbReference type="SAM" id="MobiDB-lite"/>
    </source>
</evidence>
<protein>
    <submittedName>
        <fullName evidence="2">Uncharacterized protein</fullName>
    </submittedName>
</protein>
<accession>S8AZP6</accession>
<organism evidence="2 3">
    <name type="scientific">Penicillium oxalicum (strain 114-2 / CGMCC 5302)</name>
    <name type="common">Penicillium decumbens</name>
    <dbReference type="NCBI Taxonomy" id="933388"/>
    <lineage>
        <taxon>Eukaryota</taxon>
        <taxon>Fungi</taxon>
        <taxon>Dikarya</taxon>
        <taxon>Ascomycota</taxon>
        <taxon>Pezizomycotina</taxon>
        <taxon>Eurotiomycetes</taxon>
        <taxon>Eurotiomycetidae</taxon>
        <taxon>Eurotiales</taxon>
        <taxon>Aspergillaceae</taxon>
        <taxon>Penicillium</taxon>
    </lineage>
</organism>